<gene>
    <name evidence="2" type="ORF">ACFQ1S_19555</name>
</gene>
<feature type="non-terminal residue" evidence="2">
    <location>
        <position position="1"/>
    </location>
</feature>
<feature type="region of interest" description="Disordered" evidence="1">
    <location>
        <begin position="125"/>
        <end position="181"/>
    </location>
</feature>
<evidence type="ECO:0000313" key="3">
    <source>
        <dbReference type="Proteomes" id="UP001597045"/>
    </source>
</evidence>
<dbReference type="EMBL" id="JBHTIS010001144">
    <property type="protein sequence ID" value="MFD1047579.1"/>
    <property type="molecule type" value="Genomic_DNA"/>
</dbReference>
<accession>A0ABW3MD92</accession>
<comment type="caution">
    <text evidence="2">The sequence shown here is derived from an EMBL/GenBank/DDBJ whole genome shotgun (WGS) entry which is preliminary data.</text>
</comment>
<dbReference type="Proteomes" id="UP001597045">
    <property type="component" value="Unassembled WGS sequence"/>
</dbReference>
<sequence>AGQKAWDDAAAAGGLDKDALARAYAVKKESMWQVFINAAGEVVKSLIGWDDIKACVTEGNIGSCAMTVATLIPWGKVLKAGEIIASFWKGARALITFGKDVEKAEKVIADSERVIADADRAAKEAEEAVAAEERQAAHEAEQAASDAKSSGTSDSSSLKREVDSPGNEFAPPHKSYGPDLPRTKASVRAVAQKYGIPLDFKWKVDVNNSIIDEFGETTEHQVVHFYGPAFYNEEEMARTIAHERRHVVQLRDQGMLHPKLGGDRSAFEQAAYAFEEGFWNTVRHLR</sequence>
<name>A0ABW3MD92_9PSEU</name>
<proteinExistence type="predicted"/>
<evidence type="ECO:0000313" key="2">
    <source>
        <dbReference type="EMBL" id="MFD1047579.1"/>
    </source>
</evidence>
<keyword evidence="3" id="KW-1185">Reference proteome</keyword>
<feature type="compositionally biased region" description="Basic and acidic residues" evidence="1">
    <location>
        <begin position="125"/>
        <end position="141"/>
    </location>
</feature>
<evidence type="ECO:0008006" key="4">
    <source>
        <dbReference type="Google" id="ProtNLM"/>
    </source>
</evidence>
<organism evidence="2 3">
    <name type="scientific">Kibdelosporangium lantanae</name>
    <dbReference type="NCBI Taxonomy" id="1497396"/>
    <lineage>
        <taxon>Bacteria</taxon>
        <taxon>Bacillati</taxon>
        <taxon>Actinomycetota</taxon>
        <taxon>Actinomycetes</taxon>
        <taxon>Pseudonocardiales</taxon>
        <taxon>Pseudonocardiaceae</taxon>
        <taxon>Kibdelosporangium</taxon>
    </lineage>
</organism>
<protein>
    <recommendedName>
        <fullName evidence="4">DUF4157 domain-containing protein</fullName>
    </recommendedName>
</protein>
<evidence type="ECO:0000256" key="1">
    <source>
        <dbReference type="SAM" id="MobiDB-lite"/>
    </source>
</evidence>
<feature type="compositionally biased region" description="Low complexity" evidence="1">
    <location>
        <begin position="142"/>
        <end position="156"/>
    </location>
</feature>
<reference evidence="3" key="1">
    <citation type="journal article" date="2019" name="Int. J. Syst. Evol. Microbiol.">
        <title>The Global Catalogue of Microorganisms (GCM) 10K type strain sequencing project: providing services to taxonomists for standard genome sequencing and annotation.</title>
        <authorList>
            <consortium name="The Broad Institute Genomics Platform"/>
            <consortium name="The Broad Institute Genome Sequencing Center for Infectious Disease"/>
            <person name="Wu L."/>
            <person name="Ma J."/>
        </authorList>
    </citation>
    <scope>NUCLEOTIDE SEQUENCE [LARGE SCALE GENOMIC DNA]</scope>
    <source>
        <strain evidence="3">JCM 31486</strain>
    </source>
</reference>